<feature type="signal peptide" evidence="1">
    <location>
        <begin position="1"/>
        <end position="26"/>
    </location>
</feature>
<dbReference type="PROSITE" id="PS51257">
    <property type="entry name" value="PROKAR_LIPOPROTEIN"/>
    <property type="match status" value="1"/>
</dbReference>
<proteinExistence type="predicted"/>
<dbReference type="AlphaFoldDB" id="A0A2S4A1J0"/>
<keyword evidence="1" id="KW-0732">Signal</keyword>
<dbReference type="EMBL" id="PPXC01000001">
    <property type="protein sequence ID" value="POH75179.1"/>
    <property type="molecule type" value="Genomic_DNA"/>
</dbReference>
<accession>A0A2S4A1J0</accession>
<evidence type="ECO:0000313" key="2">
    <source>
        <dbReference type="EMBL" id="POH75179.1"/>
    </source>
</evidence>
<reference evidence="2 3" key="1">
    <citation type="submission" date="2018-01" db="EMBL/GenBank/DDBJ databases">
        <title>Arthrobacter sp. nov., from glaciers in China.</title>
        <authorList>
            <person name="Liu Q."/>
            <person name="Xin Y.-H."/>
        </authorList>
    </citation>
    <scope>NUCLEOTIDE SEQUENCE [LARGE SCALE GENOMIC DNA]</scope>
    <source>
        <strain evidence="2 3">HLT2-12-2</strain>
    </source>
</reference>
<evidence type="ECO:0000256" key="1">
    <source>
        <dbReference type="SAM" id="SignalP"/>
    </source>
</evidence>
<protein>
    <submittedName>
        <fullName evidence="2">Uncharacterized protein</fullName>
    </submittedName>
</protein>
<name>A0A2S4A1J0_ARTGL</name>
<dbReference type="Proteomes" id="UP000237061">
    <property type="component" value="Unassembled WGS sequence"/>
</dbReference>
<sequence length="148" mass="15285">MIMRRTLRSASVFIAALTLVSCTSGATSSRETDQATLTQERLINSLTQGTHEVYGAAADSGGGSAEARIEIPLDRDGLEIWALCSGGNGKALVSLNGEGPFELSCDEDGSIQEITSSLVVQGSRLLISVVDAPEAATWSVAASGVPQS</sequence>
<organism evidence="2 3">
    <name type="scientific">Arthrobacter glacialis</name>
    <dbReference type="NCBI Taxonomy" id="1664"/>
    <lineage>
        <taxon>Bacteria</taxon>
        <taxon>Bacillati</taxon>
        <taxon>Actinomycetota</taxon>
        <taxon>Actinomycetes</taxon>
        <taxon>Micrococcales</taxon>
        <taxon>Micrococcaceae</taxon>
        <taxon>Arthrobacter</taxon>
    </lineage>
</organism>
<feature type="chain" id="PRO_5015782278" evidence="1">
    <location>
        <begin position="27"/>
        <end position="148"/>
    </location>
</feature>
<comment type="caution">
    <text evidence="2">The sequence shown here is derived from an EMBL/GenBank/DDBJ whole genome shotgun (WGS) entry which is preliminary data.</text>
</comment>
<gene>
    <name evidence="2" type="ORF">CVS27_00775</name>
</gene>
<evidence type="ECO:0000313" key="3">
    <source>
        <dbReference type="Proteomes" id="UP000237061"/>
    </source>
</evidence>
<keyword evidence="3" id="KW-1185">Reference proteome</keyword>